<accession>A0A368HMV3</accession>
<name>A0A368HMV3_9GAMM</name>
<sequence>MVESLKEVMRAAPDKRTGKNCVYTMEDAALAAFAVFTTQSPSFLAYQRTMEQTRGQSNAQTLFGMSQIPTDNCVRTMLDPVAPSHLFPLFTQIFEALNAGGHIDPFRVSLEASEDGPGALLIALDGTAYHSSHTIHCPQCTVAKHHNGQTSYSHTVITPVIVAPTLSRVIPLAPEFIVPQDGHDKQDCETAAASRWLAASAGRYRDQHVTVLGDDLYSRQPLCEQILAAGLHFLLVCKPSSHPTLYEEVEGLARAGGVTTHEITRRKGKQTLTDTYRFASELPLRAGLDALCVHWLELTTTDAGGQTIYHNAWVTRHTIHPGNVAALAAAARARWGIENGANNTLKTKGYHFEHNFGHGKKHLSSLLATLNLLAFLLHTVQEMTSHKYRLLRASLPTRQTFFDDIRALTRYLCFESFEALLDFMLKGLEIDAPDSS</sequence>
<evidence type="ECO:0000313" key="4">
    <source>
        <dbReference type="Proteomes" id="UP000253250"/>
    </source>
</evidence>
<dbReference type="AlphaFoldDB" id="A0A368HMV3"/>
<proteinExistence type="predicted"/>
<dbReference type="EMBL" id="PSYR01000001">
    <property type="protein sequence ID" value="RCN59469.1"/>
    <property type="molecule type" value="Genomic_DNA"/>
</dbReference>
<gene>
    <name evidence="1" type="ORF">C4900_00440</name>
    <name evidence="2" type="ORF">C4900_01030</name>
    <name evidence="3" type="ORF">C4900_02055</name>
</gene>
<dbReference type="OrthoDB" id="6190528at2"/>
<keyword evidence="4" id="KW-1185">Reference proteome</keyword>
<dbReference type="EMBL" id="PSYR01000001">
    <property type="protein sequence ID" value="RCN59487.1"/>
    <property type="molecule type" value="Genomic_DNA"/>
</dbReference>
<organism evidence="3 4">
    <name type="scientific">Acidiferrobacter thiooxydans</name>
    <dbReference type="NCBI Taxonomy" id="163359"/>
    <lineage>
        <taxon>Bacteria</taxon>
        <taxon>Pseudomonadati</taxon>
        <taxon>Pseudomonadota</taxon>
        <taxon>Gammaproteobacteria</taxon>
        <taxon>Acidiferrobacterales</taxon>
        <taxon>Acidiferrobacteraceae</taxon>
        <taxon>Acidiferrobacter</taxon>
    </lineage>
</organism>
<dbReference type="EMBL" id="PSYR01000001">
    <property type="protein sequence ID" value="RCN59460.1"/>
    <property type="molecule type" value="Genomic_DNA"/>
</dbReference>
<dbReference type="Proteomes" id="UP000253250">
    <property type="component" value="Unassembled WGS sequence"/>
</dbReference>
<evidence type="ECO:0000313" key="1">
    <source>
        <dbReference type="EMBL" id="RCN59460.1"/>
    </source>
</evidence>
<reference evidence="3 4" key="1">
    <citation type="submission" date="2018-02" db="EMBL/GenBank/DDBJ databases">
        <title>Insights into the biology of acidophilic members of the Acidiferrobacteraceae family derived from comparative genomic analyses.</title>
        <authorList>
            <person name="Issotta F."/>
            <person name="Thyssen C."/>
            <person name="Mena C."/>
            <person name="Moya A."/>
            <person name="Bellenberg S."/>
            <person name="Sproer C."/>
            <person name="Covarrubias P.C."/>
            <person name="Sand W."/>
            <person name="Quatrini R."/>
            <person name="Vera M."/>
        </authorList>
    </citation>
    <scope>NUCLEOTIDE SEQUENCE [LARGE SCALE GENOMIC DNA]</scope>
    <source>
        <strain evidence="3">M-1</strain>
        <strain evidence="4">m-1</strain>
    </source>
</reference>
<protein>
    <submittedName>
        <fullName evidence="3">ISNCY family transposase</fullName>
    </submittedName>
</protein>
<evidence type="ECO:0000313" key="2">
    <source>
        <dbReference type="EMBL" id="RCN59469.1"/>
    </source>
</evidence>
<evidence type="ECO:0000313" key="3">
    <source>
        <dbReference type="EMBL" id="RCN59487.1"/>
    </source>
</evidence>
<comment type="caution">
    <text evidence="3">The sequence shown here is derived from an EMBL/GenBank/DDBJ whole genome shotgun (WGS) entry which is preliminary data.</text>
</comment>